<name>A0A918X7V9_9ACTN</name>
<feature type="region of interest" description="Disordered" evidence="1">
    <location>
        <begin position="1"/>
        <end position="20"/>
    </location>
</feature>
<dbReference type="AlphaFoldDB" id="A0A918X7V9"/>
<evidence type="ECO:0000313" key="3">
    <source>
        <dbReference type="Proteomes" id="UP000638353"/>
    </source>
</evidence>
<feature type="compositionally biased region" description="Low complexity" evidence="1">
    <location>
        <begin position="1"/>
        <end position="10"/>
    </location>
</feature>
<organism evidence="2 3">
    <name type="scientific">Streptomyces finlayi</name>
    <dbReference type="NCBI Taxonomy" id="67296"/>
    <lineage>
        <taxon>Bacteria</taxon>
        <taxon>Bacillati</taxon>
        <taxon>Actinomycetota</taxon>
        <taxon>Actinomycetes</taxon>
        <taxon>Kitasatosporales</taxon>
        <taxon>Streptomycetaceae</taxon>
        <taxon>Streptomyces</taxon>
    </lineage>
</organism>
<accession>A0A918X7V9</accession>
<dbReference type="Proteomes" id="UP000638353">
    <property type="component" value="Unassembled WGS sequence"/>
</dbReference>
<evidence type="ECO:0000256" key="1">
    <source>
        <dbReference type="SAM" id="MobiDB-lite"/>
    </source>
</evidence>
<gene>
    <name evidence="2" type="ORF">GCM10010334_76430</name>
</gene>
<evidence type="ECO:0000313" key="2">
    <source>
        <dbReference type="EMBL" id="GHD15918.1"/>
    </source>
</evidence>
<dbReference type="RefSeq" id="WP_189828200.1">
    <property type="nucleotide sequence ID" value="NZ_BMVC01000024.1"/>
</dbReference>
<sequence length="265" mass="29668">MKPHNQARSNAARRRQAETGESYAAALQAIRQDQPSSARELAEQAHTAHSTAEDFHSMPVPEVLTELVRYHCHRIAKYLYCAMDEGRWNTDGFAGWQTTTLYKLTDAQEHLHLLIGTISAYLRGEGVSPYSLRRYLQVNNDRQVDAYVTPTVKEHLAGLTGQDRPGEAVVWYSVGRDIARKTGWCDPDRHDILEAAMHALYGSYPYDDQGLDHLPAPLRSQAMAFIAAFEPTHHPCHCTDCMDDQEAHPPVMADHTPPTTPAEPG</sequence>
<comment type="caution">
    <text evidence="2">The sequence shown here is derived from an EMBL/GenBank/DDBJ whole genome shotgun (WGS) entry which is preliminary data.</text>
</comment>
<protein>
    <submittedName>
        <fullName evidence="2">Uncharacterized protein</fullName>
    </submittedName>
</protein>
<reference evidence="2" key="1">
    <citation type="journal article" date="2014" name="Int. J. Syst. Evol. Microbiol.">
        <title>Complete genome sequence of Corynebacterium casei LMG S-19264T (=DSM 44701T), isolated from a smear-ripened cheese.</title>
        <authorList>
            <consortium name="US DOE Joint Genome Institute (JGI-PGF)"/>
            <person name="Walter F."/>
            <person name="Albersmeier A."/>
            <person name="Kalinowski J."/>
            <person name="Ruckert C."/>
        </authorList>
    </citation>
    <scope>NUCLEOTIDE SEQUENCE</scope>
    <source>
        <strain evidence="2">JCM 4637</strain>
    </source>
</reference>
<dbReference type="EMBL" id="BMVC01000024">
    <property type="protein sequence ID" value="GHD15918.1"/>
    <property type="molecule type" value="Genomic_DNA"/>
</dbReference>
<proteinExistence type="predicted"/>
<reference evidence="2" key="2">
    <citation type="submission" date="2020-09" db="EMBL/GenBank/DDBJ databases">
        <authorList>
            <person name="Sun Q."/>
            <person name="Ohkuma M."/>
        </authorList>
    </citation>
    <scope>NUCLEOTIDE SEQUENCE</scope>
    <source>
        <strain evidence="2">JCM 4637</strain>
    </source>
</reference>